<evidence type="ECO:0000256" key="6">
    <source>
        <dbReference type="SAM" id="Phobius"/>
    </source>
</evidence>
<organism evidence="7 8">
    <name type="scientific">Bradyrhizobium brasilense</name>
    <dbReference type="NCBI Taxonomy" id="1419277"/>
    <lineage>
        <taxon>Bacteria</taxon>
        <taxon>Pseudomonadati</taxon>
        <taxon>Pseudomonadota</taxon>
        <taxon>Alphaproteobacteria</taxon>
        <taxon>Hyphomicrobiales</taxon>
        <taxon>Nitrobacteraceae</taxon>
        <taxon>Bradyrhizobium</taxon>
    </lineage>
</organism>
<evidence type="ECO:0000256" key="1">
    <source>
        <dbReference type="ARBA" id="ARBA00004141"/>
    </source>
</evidence>
<dbReference type="Pfam" id="PF01040">
    <property type="entry name" value="UbiA"/>
    <property type="match status" value="1"/>
</dbReference>
<keyword evidence="4 6" id="KW-1133">Transmembrane helix</keyword>
<gene>
    <name evidence="7" type="ORF">SAMN05216337_1003150</name>
</gene>
<protein>
    <submittedName>
        <fullName evidence="7">4-hydroxybenzoate polyprenyltransferase</fullName>
    </submittedName>
</protein>
<dbReference type="InterPro" id="IPR000537">
    <property type="entry name" value="UbiA_prenyltransferase"/>
</dbReference>
<dbReference type="InterPro" id="IPR044878">
    <property type="entry name" value="UbiA_sf"/>
</dbReference>
<evidence type="ECO:0000313" key="7">
    <source>
        <dbReference type="EMBL" id="SDC50897.1"/>
    </source>
</evidence>
<comment type="subcellular location">
    <subcellularLocation>
        <location evidence="1">Membrane</location>
        <topology evidence="1">Multi-pass membrane protein</topology>
    </subcellularLocation>
</comment>
<evidence type="ECO:0000313" key="8">
    <source>
        <dbReference type="Proteomes" id="UP000199245"/>
    </source>
</evidence>
<proteinExistence type="predicted"/>
<keyword evidence="5 6" id="KW-0472">Membrane</keyword>
<dbReference type="EMBL" id="FMZW01000003">
    <property type="protein sequence ID" value="SDC50897.1"/>
    <property type="molecule type" value="Genomic_DNA"/>
</dbReference>
<evidence type="ECO:0000256" key="4">
    <source>
        <dbReference type="ARBA" id="ARBA00022989"/>
    </source>
</evidence>
<sequence>MALMDSKVEAGKPPAASIRQYLAILRLDHSTKHIFIVPGIVLAWLLRGPRGEHIASAIVLGLVAAICIASANYVINEWFDRDFDRHHPTKSQRSAVQSAMDGKIIGIEWLLLVALGLVCASASSRLMLFATGIFALQGVVYNVPPLRSKDKAYFDVISESVNNPLRLLIGWAMIDPTSLPPGSVILCYWFGGAFLMAAKRLSEYREIAASHGRELLARYRASFGHYTEVSLTASCLSYSLFSVFFLSVFLVKYRIEYVLAMPLVVMLFTTYFSMSTSPGSSAQKPEKLYGERGLMLLVLALVAVFLVASLVDMPFLARLAEQHYITLN</sequence>
<keyword evidence="2" id="KW-1003">Cell membrane</keyword>
<dbReference type="RefSeq" id="WP_092079657.1">
    <property type="nucleotide sequence ID" value="NZ_FMZW01000003.1"/>
</dbReference>
<keyword evidence="7" id="KW-0808">Transferase</keyword>
<dbReference type="GO" id="GO:0016020">
    <property type="term" value="C:membrane"/>
    <property type="evidence" value="ECO:0007669"/>
    <property type="project" value="UniProtKB-SubCell"/>
</dbReference>
<feature type="transmembrane region" description="Helical" evidence="6">
    <location>
        <begin position="54"/>
        <end position="75"/>
    </location>
</feature>
<evidence type="ECO:0000256" key="3">
    <source>
        <dbReference type="ARBA" id="ARBA00022692"/>
    </source>
</evidence>
<feature type="transmembrane region" description="Helical" evidence="6">
    <location>
        <begin position="229"/>
        <end position="251"/>
    </location>
</feature>
<accession>A0A1G6M6A7</accession>
<feature type="transmembrane region" description="Helical" evidence="6">
    <location>
        <begin position="109"/>
        <end position="136"/>
    </location>
</feature>
<keyword evidence="3 6" id="KW-0812">Transmembrane</keyword>
<reference evidence="7 8" key="1">
    <citation type="submission" date="2016-10" db="EMBL/GenBank/DDBJ databases">
        <authorList>
            <person name="de Groot N.N."/>
        </authorList>
    </citation>
    <scope>NUCLEOTIDE SEQUENCE [LARGE SCALE GENOMIC DNA]</scope>
    <source>
        <strain evidence="7 8">R5</strain>
    </source>
</reference>
<name>A0A1G6M6A7_9BRAD</name>
<evidence type="ECO:0000256" key="5">
    <source>
        <dbReference type="ARBA" id="ARBA00023136"/>
    </source>
</evidence>
<dbReference type="GO" id="GO:0016765">
    <property type="term" value="F:transferase activity, transferring alkyl or aryl (other than methyl) groups"/>
    <property type="evidence" value="ECO:0007669"/>
    <property type="project" value="InterPro"/>
</dbReference>
<dbReference type="AlphaFoldDB" id="A0A1G6M6A7"/>
<evidence type="ECO:0000256" key="2">
    <source>
        <dbReference type="ARBA" id="ARBA00022475"/>
    </source>
</evidence>
<dbReference type="Proteomes" id="UP000199245">
    <property type="component" value="Unassembled WGS sequence"/>
</dbReference>
<feature type="transmembrane region" description="Helical" evidence="6">
    <location>
        <begin position="257"/>
        <end position="274"/>
    </location>
</feature>
<dbReference type="Gene3D" id="1.10.357.140">
    <property type="entry name" value="UbiA prenyltransferase"/>
    <property type="match status" value="1"/>
</dbReference>
<feature type="transmembrane region" description="Helical" evidence="6">
    <location>
        <begin position="294"/>
        <end position="311"/>
    </location>
</feature>